<organism evidence="3 4">
    <name type="scientific">Pyramidobacter piscolens W5455</name>
    <dbReference type="NCBI Taxonomy" id="352165"/>
    <lineage>
        <taxon>Bacteria</taxon>
        <taxon>Thermotogati</taxon>
        <taxon>Synergistota</taxon>
        <taxon>Synergistia</taxon>
        <taxon>Synergistales</taxon>
        <taxon>Dethiosulfovibrionaceae</taxon>
        <taxon>Pyramidobacter</taxon>
    </lineage>
</organism>
<dbReference type="SUPFAM" id="SSF53807">
    <property type="entry name" value="Helical backbone' metal receptor"/>
    <property type="match status" value="1"/>
</dbReference>
<dbReference type="Proteomes" id="UP000006462">
    <property type="component" value="Unassembled WGS sequence"/>
</dbReference>
<sequence length="360" mass="39882">MKRTKFLSFLMIGALLCAAPGPAESKETVTFIDDTEVEVTVPKNPERVVISSIMPLTSIYCLYRGGVQGLAGIPAAAMSAAEHSYLAKMYPDILKLKCDFATGGKINVEEIMKMKPDVVFYRASEKAEGEMYRRAGIPAVGFKPGKYGGDPVGTFADWADYLGKIFGSGDKTDGVADFGRETLKMIQERTANAAEKPRALMFAGFSGGQLVVAGSGDYASFYLKHAGGVNAAAELKGWKTVNLEQIYSWDPEVIFINNFCPYVPEDFYDNAIEGYDWSNVAAVKNRRVHKFPLGVYRWYPPSGDTPLSLVWVAQRVHPELFGDVDLDAMMKDYYRRFYGYELTGEDLKAIYNPPREAAIF</sequence>
<evidence type="ECO:0000256" key="1">
    <source>
        <dbReference type="SAM" id="SignalP"/>
    </source>
</evidence>
<evidence type="ECO:0000313" key="4">
    <source>
        <dbReference type="Proteomes" id="UP000006462"/>
    </source>
</evidence>
<evidence type="ECO:0000313" key="3">
    <source>
        <dbReference type="EMBL" id="EFB90127.1"/>
    </source>
</evidence>
<name>A0ABP2HS96_9BACT</name>
<dbReference type="PROSITE" id="PS50983">
    <property type="entry name" value="FE_B12_PBP"/>
    <property type="match status" value="1"/>
</dbReference>
<proteinExistence type="predicted"/>
<protein>
    <submittedName>
        <fullName evidence="3">Periplasmic binding protein</fullName>
    </submittedName>
</protein>
<keyword evidence="1" id="KW-0732">Signal</keyword>
<feature type="signal peptide" evidence="1">
    <location>
        <begin position="1"/>
        <end position="25"/>
    </location>
</feature>
<feature type="chain" id="PRO_5046534052" evidence="1">
    <location>
        <begin position="26"/>
        <end position="360"/>
    </location>
</feature>
<dbReference type="InterPro" id="IPR002491">
    <property type="entry name" value="ABC_transptr_periplasmic_BD"/>
</dbReference>
<dbReference type="Pfam" id="PF01497">
    <property type="entry name" value="Peripla_BP_2"/>
    <property type="match status" value="1"/>
</dbReference>
<reference evidence="3 4" key="1">
    <citation type="submission" date="2009-12" db="EMBL/GenBank/DDBJ databases">
        <authorList>
            <person name="Shrivastava S."/>
            <person name="Madupu R."/>
            <person name="Durkin A.S."/>
            <person name="Torralba M."/>
            <person name="Methe B."/>
            <person name="Sutton G.G."/>
            <person name="Strausberg R.L."/>
            <person name="Nelson K.E."/>
        </authorList>
    </citation>
    <scope>NUCLEOTIDE SEQUENCE [LARGE SCALE GENOMIC DNA]</scope>
    <source>
        <strain evidence="3 4">W5455</strain>
    </source>
</reference>
<gene>
    <name evidence="3" type="ORF">HMPREF7215_1489</name>
</gene>
<dbReference type="RefSeq" id="WP_009165429.1">
    <property type="nucleotide sequence ID" value="NZ_ADFP01000094.1"/>
</dbReference>
<feature type="domain" description="Fe/B12 periplasmic-binding" evidence="2">
    <location>
        <begin position="47"/>
        <end position="324"/>
    </location>
</feature>
<dbReference type="Gene3D" id="3.40.50.1980">
    <property type="entry name" value="Nitrogenase molybdenum iron protein domain"/>
    <property type="match status" value="2"/>
</dbReference>
<accession>A0ABP2HS96</accession>
<dbReference type="InterPro" id="IPR050902">
    <property type="entry name" value="ABC_Transporter_SBP"/>
</dbReference>
<dbReference type="PANTHER" id="PTHR30535">
    <property type="entry name" value="VITAMIN B12-BINDING PROTEIN"/>
    <property type="match status" value="1"/>
</dbReference>
<dbReference type="EMBL" id="ADFP01000094">
    <property type="protein sequence ID" value="EFB90127.1"/>
    <property type="molecule type" value="Genomic_DNA"/>
</dbReference>
<comment type="caution">
    <text evidence="3">The sequence shown here is derived from an EMBL/GenBank/DDBJ whole genome shotgun (WGS) entry which is preliminary data.</text>
</comment>
<keyword evidence="4" id="KW-1185">Reference proteome</keyword>
<dbReference type="PANTHER" id="PTHR30535:SF34">
    <property type="entry name" value="MOLYBDATE-BINDING PROTEIN MOLA"/>
    <property type="match status" value="1"/>
</dbReference>
<evidence type="ECO:0000259" key="2">
    <source>
        <dbReference type="PROSITE" id="PS50983"/>
    </source>
</evidence>